<evidence type="ECO:0000256" key="1">
    <source>
        <dbReference type="SAM" id="MobiDB-lite"/>
    </source>
</evidence>
<protein>
    <submittedName>
        <fullName evidence="2">Uncharacterized protein</fullName>
    </submittedName>
</protein>
<name>A0A1V4IKZ6_PATFA</name>
<evidence type="ECO:0000313" key="2">
    <source>
        <dbReference type="EMBL" id="OPJ60606.1"/>
    </source>
</evidence>
<comment type="caution">
    <text evidence="2">The sequence shown here is derived from an EMBL/GenBank/DDBJ whole genome shotgun (WGS) entry which is preliminary data.</text>
</comment>
<dbReference type="EMBL" id="LSYS01009713">
    <property type="protein sequence ID" value="OPJ60606.1"/>
    <property type="molecule type" value="Genomic_DNA"/>
</dbReference>
<gene>
    <name evidence="2" type="ORF">AV530_004887</name>
</gene>
<reference evidence="2 3" key="1">
    <citation type="submission" date="2016-02" db="EMBL/GenBank/DDBJ databases">
        <title>Band-tailed pigeon sequencing and assembly.</title>
        <authorList>
            <person name="Soares A.E."/>
            <person name="Novak B.J."/>
            <person name="Rice E.S."/>
            <person name="O'Connell B."/>
            <person name="Chang D."/>
            <person name="Weber S."/>
            <person name="Shapiro B."/>
        </authorList>
    </citation>
    <scope>NUCLEOTIDE SEQUENCE [LARGE SCALE GENOMIC DNA]</scope>
    <source>
        <strain evidence="2">BTP2013</strain>
        <tissue evidence="2">Blood</tissue>
    </source>
</reference>
<dbReference type="STRING" id="372326.A0A1V4IKZ6"/>
<organism evidence="2 3">
    <name type="scientific">Patagioenas fasciata monilis</name>
    <dbReference type="NCBI Taxonomy" id="372326"/>
    <lineage>
        <taxon>Eukaryota</taxon>
        <taxon>Metazoa</taxon>
        <taxon>Chordata</taxon>
        <taxon>Craniata</taxon>
        <taxon>Vertebrata</taxon>
        <taxon>Euteleostomi</taxon>
        <taxon>Archelosauria</taxon>
        <taxon>Archosauria</taxon>
        <taxon>Dinosauria</taxon>
        <taxon>Saurischia</taxon>
        <taxon>Theropoda</taxon>
        <taxon>Coelurosauria</taxon>
        <taxon>Aves</taxon>
        <taxon>Neognathae</taxon>
        <taxon>Neoaves</taxon>
        <taxon>Columbimorphae</taxon>
        <taxon>Columbiformes</taxon>
        <taxon>Columbidae</taxon>
        <taxon>Patagioenas</taxon>
    </lineage>
</organism>
<keyword evidence="3" id="KW-1185">Reference proteome</keyword>
<sequence length="105" mass="12803">MDARRWQRPRCREVPGPFPHSTALRARPPKEQTIENFASAQRREEKELEYANLLKLYAQYRHVNEWQKHNEQKWLRSALQRKVDAAMREYLPGADERRERYQPRS</sequence>
<feature type="region of interest" description="Disordered" evidence="1">
    <location>
        <begin position="1"/>
        <end position="27"/>
    </location>
</feature>
<evidence type="ECO:0000313" key="3">
    <source>
        <dbReference type="Proteomes" id="UP000190648"/>
    </source>
</evidence>
<proteinExistence type="predicted"/>
<accession>A0A1V4IKZ6</accession>
<dbReference type="AlphaFoldDB" id="A0A1V4IKZ6"/>
<dbReference type="Proteomes" id="UP000190648">
    <property type="component" value="Unassembled WGS sequence"/>
</dbReference>
<feature type="compositionally biased region" description="Basic and acidic residues" evidence="1">
    <location>
        <begin position="1"/>
        <end position="13"/>
    </location>
</feature>
<dbReference type="OrthoDB" id="75950at2759"/>